<dbReference type="AlphaFoldDB" id="A0A1G1ZGD6"/>
<proteinExistence type="predicted"/>
<gene>
    <name evidence="1" type="ORF">A3B92_03855</name>
</gene>
<accession>A0A1G1ZGD6</accession>
<evidence type="ECO:0000313" key="2">
    <source>
        <dbReference type="Proteomes" id="UP000177960"/>
    </source>
</evidence>
<dbReference type="EMBL" id="MHJG01000025">
    <property type="protein sequence ID" value="OGY63206.1"/>
    <property type="molecule type" value="Genomic_DNA"/>
</dbReference>
<dbReference type="STRING" id="1798404.A3B92_03855"/>
<protein>
    <submittedName>
        <fullName evidence="1">Uncharacterized protein</fullName>
    </submittedName>
</protein>
<organism evidence="1 2">
    <name type="scientific">Candidatus Harrisonbacteria bacterium RIFCSPHIGHO2_02_FULL_42_16</name>
    <dbReference type="NCBI Taxonomy" id="1798404"/>
    <lineage>
        <taxon>Bacteria</taxon>
        <taxon>Candidatus Harrisoniibacteriota</taxon>
    </lineage>
</organism>
<sequence>MQAFYLDTQMLKSPSILRITGEDLVAPTPLTQILDRDGADEPASAVPADAHRPGHSFDIVDIEDVRGAIGQELSELDIGLLFEELPDAGESRIVLASQFVQDRLVQGVLLELANAEGDFSLWVFHLTQEVLFEVVSDRGDLYLFAVRGEVLIG</sequence>
<dbReference type="Proteomes" id="UP000177960">
    <property type="component" value="Unassembled WGS sequence"/>
</dbReference>
<name>A0A1G1ZGD6_9BACT</name>
<reference evidence="1 2" key="1">
    <citation type="journal article" date="2016" name="Nat. Commun.">
        <title>Thousands of microbial genomes shed light on interconnected biogeochemical processes in an aquifer system.</title>
        <authorList>
            <person name="Anantharaman K."/>
            <person name="Brown C.T."/>
            <person name="Hug L.A."/>
            <person name="Sharon I."/>
            <person name="Castelle C.J."/>
            <person name="Probst A.J."/>
            <person name="Thomas B.C."/>
            <person name="Singh A."/>
            <person name="Wilkins M.J."/>
            <person name="Karaoz U."/>
            <person name="Brodie E.L."/>
            <person name="Williams K.H."/>
            <person name="Hubbard S.S."/>
            <person name="Banfield J.F."/>
        </authorList>
    </citation>
    <scope>NUCLEOTIDE SEQUENCE [LARGE SCALE GENOMIC DNA]</scope>
</reference>
<evidence type="ECO:0000313" key="1">
    <source>
        <dbReference type="EMBL" id="OGY63206.1"/>
    </source>
</evidence>
<comment type="caution">
    <text evidence="1">The sequence shown here is derived from an EMBL/GenBank/DDBJ whole genome shotgun (WGS) entry which is preliminary data.</text>
</comment>